<name>A0A6L6YJG5_9BURK</name>
<gene>
    <name evidence="2" type="ORF">E5987_06480</name>
</gene>
<reference evidence="2 3" key="1">
    <citation type="submission" date="2019-12" db="EMBL/GenBank/DDBJ databases">
        <title>Microbes associate with the intestines of laboratory mice.</title>
        <authorList>
            <person name="Navarre W."/>
            <person name="Wong E."/>
        </authorList>
    </citation>
    <scope>NUCLEOTIDE SEQUENCE [LARGE SCALE GENOMIC DNA]</scope>
    <source>
        <strain evidence="2 3">NM82_D38</strain>
    </source>
</reference>
<dbReference type="RefSeq" id="WP_160335283.1">
    <property type="nucleotide sequence ID" value="NZ_WSRP01000016.1"/>
</dbReference>
<feature type="chain" id="PRO_5027104024" description="Lipoprotein" evidence="1">
    <location>
        <begin position="21"/>
        <end position="132"/>
    </location>
</feature>
<keyword evidence="1" id="KW-0732">Signal</keyword>
<sequence length="132" mass="14635">MKKLIPLLALLVSLSGCVTTDPTNLDEANFVSPKAQAEKTTENNVKITVVRDHGNLIGSMNSYYVKDNDREIAELKPKDKTVFYTTAGKHRIACAWFTGQGFEHFSVLSPNEEAVFHCGVYGHGLGYINRTE</sequence>
<evidence type="ECO:0000256" key="1">
    <source>
        <dbReference type="SAM" id="SignalP"/>
    </source>
</evidence>
<evidence type="ECO:0000313" key="2">
    <source>
        <dbReference type="EMBL" id="MVX56853.1"/>
    </source>
</evidence>
<dbReference type="EMBL" id="WSRP01000016">
    <property type="protein sequence ID" value="MVX56853.1"/>
    <property type="molecule type" value="Genomic_DNA"/>
</dbReference>
<proteinExistence type="predicted"/>
<protein>
    <recommendedName>
        <fullName evidence="4">Lipoprotein</fullName>
    </recommendedName>
</protein>
<evidence type="ECO:0000313" key="3">
    <source>
        <dbReference type="Proteomes" id="UP000472580"/>
    </source>
</evidence>
<keyword evidence="3" id="KW-1185">Reference proteome</keyword>
<dbReference type="Proteomes" id="UP000472580">
    <property type="component" value="Unassembled WGS sequence"/>
</dbReference>
<evidence type="ECO:0008006" key="4">
    <source>
        <dbReference type="Google" id="ProtNLM"/>
    </source>
</evidence>
<feature type="signal peptide" evidence="1">
    <location>
        <begin position="1"/>
        <end position="20"/>
    </location>
</feature>
<dbReference type="AlphaFoldDB" id="A0A6L6YJG5"/>
<organism evidence="2 3">
    <name type="scientific">Parasutterella muris</name>
    <dbReference type="NCBI Taxonomy" id="2565572"/>
    <lineage>
        <taxon>Bacteria</taxon>
        <taxon>Pseudomonadati</taxon>
        <taxon>Pseudomonadota</taxon>
        <taxon>Betaproteobacteria</taxon>
        <taxon>Burkholderiales</taxon>
        <taxon>Sutterellaceae</taxon>
        <taxon>Parasutterella</taxon>
    </lineage>
</organism>
<accession>A0A6L6YJG5</accession>
<dbReference type="PROSITE" id="PS51257">
    <property type="entry name" value="PROKAR_LIPOPROTEIN"/>
    <property type="match status" value="1"/>
</dbReference>
<comment type="caution">
    <text evidence="2">The sequence shown here is derived from an EMBL/GenBank/DDBJ whole genome shotgun (WGS) entry which is preliminary data.</text>
</comment>